<feature type="compositionally biased region" description="Basic and acidic residues" evidence="1">
    <location>
        <begin position="249"/>
        <end position="271"/>
    </location>
</feature>
<gene>
    <name evidence="3" type="ORF">FPZ47_27710</name>
</gene>
<feature type="non-terminal residue" evidence="3">
    <location>
        <position position="1"/>
    </location>
</feature>
<feature type="non-terminal residue" evidence="3">
    <location>
        <position position="271"/>
    </location>
</feature>
<reference evidence="3 4" key="1">
    <citation type="submission" date="2019-07" db="EMBL/GenBank/DDBJ databases">
        <title>New Mycobacterium species.</title>
        <authorList>
            <person name="Tortoli E."/>
            <person name="Ghielmetti G."/>
            <person name="Friedel U."/>
            <person name="Trovato A."/>
        </authorList>
    </citation>
    <scope>NUCLEOTIDE SEQUENCE [LARGE SCALE GENOMIC DNA]</scope>
    <source>
        <strain evidence="3 4">16-83</strain>
    </source>
</reference>
<dbReference type="PANTHER" id="PTHR33408">
    <property type="entry name" value="TRANSPOSASE"/>
    <property type="match status" value="1"/>
</dbReference>
<evidence type="ECO:0000313" key="4">
    <source>
        <dbReference type="Proteomes" id="UP000320513"/>
    </source>
</evidence>
<feature type="region of interest" description="Disordered" evidence="1">
    <location>
        <begin position="245"/>
        <end position="271"/>
    </location>
</feature>
<dbReference type="AlphaFoldDB" id="A0A557WMK6"/>
<dbReference type="PANTHER" id="PTHR33408:SF2">
    <property type="entry name" value="TRANSPOSASE DDE DOMAIN-CONTAINING PROTEIN"/>
    <property type="match status" value="1"/>
</dbReference>
<organism evidence="3 4">
    <name type="scientific">Mycobacterium helveticum</name>
    <dbReference type="NCBI Taxonomy" id="2592811"/>
    <lineage>
        <taxon>Bacteria</taxon>
        <taxon>Bacillati</taxon>
        <taxon>Actinomycetota</taxon>
        <taxon>Actinomycetes</taxon>
        <taxon>Mycobacteriales</taxon>
        <taxon>Mycobacteriaceae</taxon>
        <taxon>Mycobacterium</taxon>
    </lineage>
</organism>
<feature type="domain" description="Transposase InsH N-terminal" evidence="2">
    <location>
        <begin position="49"/>
        <end position="142"/>
    </location>
</feature>
<name>A0A557WMK6_9MYCO</name>
<evidence type="ECO:0000256" key="1">
    <source>
        <dbReference type="SAM" id="MobiDB-lite"/>
    </source>
</evidence>
<keyword evidence="4" id="KW-1185">Reference proteome</keyword>
<proteinExistence type="predicted"/>
<sequence length="271" mass="29264">ACCTNLRRVFGGRMPWSGIISCNAMALEALVGYNFRTVDRDQAMLLPVSLTEWLDENHLAWFVCDAVDQMDLSAFYGDYRTDGWGRAAHEPSMMVALMLYAYCIGVRSSRAIEKACGSDVAFRVITANQVPDHTTIARFRSRHHEALAAVFTASLRLCAQAGLVNVGRVALDGTKMGCPAALEANRTKEHLDTEVAKMLAEADAADAAEDASFGVEATGEGPPAQLRGATARRARFVQAKAQLDAADEQAQKAHQDKLAARTAAEKASGKK</sequence>
<dbReference type="Proteomes" id="UP000320513">
    <property type="component" value="Unassembled WGS sequence"/>
</dbReference>
<evidence type="ECO:0000313" key="3">
    <source>
        <dbReference type="EMBL" id="TVS74510.1"/>
    </source>
</evidence>
<evidence type="ECO:0000259" key="2">
    <source>
        <dbReference type="Pfam" id="PF05598"/>
    </source>
</evidence>
<dbReference type="EMBL" id="VMQU01000319">
    <property type="protein sequence ID" value="TVS74510.1"/>
    <property type="molecule type" value="Genomic_DNA"/>
</dbReference>
<protein>
    <submittedName>
        <fullName evidence="3">Transposase</fullName>
    </submittedName>
</protein>
<accession>A0A557WMK6</accession>
<dbReference type="InterPro" id="IPR008490">
    <property type="entry name" value="Transposase_InsH_N"/>
</dbReference>
<dbReference type="Pfam" id="PF05598">
    <property type="entry name" value="DUF772"/>
    <property type="match status" value="1"/>
</dbReference>
<comment type="caution">
    <text evidence="3">The sequence shown here is derived from an EMBL/GenBank/DDBJ whole genome shotgun (WGS) entry which is preliminary data.</text>
</comment>